<dbReference type="KEGG" id="pbs:Plabr_0589"/>
<dbReference type="Pfam" id="PF01694">
    <property type="entry name" value="Rhomboid"/>
    <property type="match status" value="1"/>
</dbReference>
<evidence type="ECO:0000313" key="12">
    <source>
        <dbReference type="Proteomes" id="UP000006860"/>
    </source>
</evidence>
<feature type="domain" description="Peptidase S54 rhomboid" evidence="9">
    <location>
        <begin position="67"/>
        <end position="214"/>
    </location>
</feature>
<dbReference type="STRING" id="756272.Plabr_0589"/>
<evidence type="ECO:0000256" key="2">
    <source>
        <dbReference type="ARBA" id="ARBA00009045"/>
    </source>
</evidence>
<sequence>MGIENRDYFRDDEQRRGPGGYGGSSAGSWPVWQKLLAITGVAFVIQLLIPSFTDWFELAPDAVLYYGQVWRLLTYAFLHNPLQIFHILFNMLLLFFFGRRLESMYGGREFAWFYCVSAIFAGICFLGFGLYFRDLTPVIGASGAVMAVTILYALHFPRESILLWGLIRVEMRWLAAFILILDLHPVLLQLSGNGFPDQVAHTAHLGGALFAWIYYSNKLRLSTWTRSVEDAVKTRTAQQRTKLKIYREESEADLEGEVDRILQKIQDHGEASLSDRERKTLQQASQKYKNRQG</sequence>
<feature type="transmembrane region" description="Helical" evidence="8">
    <location>
        <begin position="35"/>
        <end position="52"/>
    </location>
</feature>
<proteinExistence type="inferred from homology"/>
<evidence type="ECO:0000256" key="5">
    <source>
        <dbReference type="ARBA" id="ARBA00022989"/>
    </source>
</evidence>
<feature type="domain" description="DUF6576" evidence="10">
    <location>
        <begin position="255"/>
        <end position="287"/>
    </location>
</feature>
<dbReference type="InterPro" id="IPR035952">
    <property type="entry name" value="Rhomboid-like_sf"/>
</dbReference>
<evidence type="ECO:0000256" key="1">
    <source>
        <dbReference type="ARBA" id="ARBA00004141"/>
    </source>
</evidence>
<feature type="region of interest" description="Disordered" evidence="7">
    <location>
        <begin position="1"/>
        <end position="25"/>
    </location>
</feature>
<dbReference type="MEROPS" id="S54.025"/>
<dbReference type="PANTHER" id="PTHR43731:SF14">
    <property type="entry name" value="PRESENILIN-ASSOCIATED RHOMBOID-LIKE PROTEIN, MITOCHONDRIAL"/>
    <property type="match status" value="1"/>
</dbReference>
<comment type="subcellular location">
    <subcellularLocation>
        <location evidence="1">Membrane</location>
        <topology evidence="1">Multi-pass membrane protein</topology>
    </subcellularLocation>
</comment>
<keyword evidence="3 8" id="KW-0812">Transmembrane</keyword>
<dbReference type="Pfam" id="PF20216">
    <property type="entry name" value="DUF6576"/>
    <property type="match status" value="1"/>
</dbReference>
<protein>
    <submittedName>
        <fullName evidence="11">Rhomboid family protein</fullName>
    </submittedName>
</protein>
<evidence type="ECO:0000256" key="7">
    <source>
        <dbReference type="SAM" id="MobiDB-lite"/>
    </source>
</evidence>
<feature type="transmembrane region" description="Helical" evidence="8">
    <location>
        <begin position="72"/>
        <end position="98"/>
    </location>
</feature>
<feature type="compositionally biased region" description="Basic and acidic residues" evidence="7">
    <location>
        <begin position="1"/>
        <end position="16"/>
    </location>
</feature>
<dbReference type="SMART" id="SM01160">
    <property type="entry name" value="DUF1751"/>
    <property type="match status" value="1"/>
</dbReference>
<organism evidence="11 12">
    <name type="scientific">Rubinisphaera brasiliensis (strain ATCC 49424 / DSM 5305 / JCM 21570 / IAM 15109 / NBRC 103401 / IFAM 1448)</name>
    <name type="common">Planctomyces brasiliensis</name>
    <dbReference type="NCBI Taxonomy" id="756272"/>
    <lineage>
        <taxon>Bacteria</taxon>
        <taxon>Pseudomonadati</taxon>
        <taxon>Planctomycetota</taxon>
        <taxon>Planctomycetia</taxon>
        <taxon>Planctomycetales</taxon>
        <taxon>Planctomycetaceae</taxon>
        <taxon>Rubinisphaera</taxon>
    </lineage>
</organism>
<feature type="region of interest" description="Disordered" evidence="7">
    <location>
        <begin position="269"/>
        <end position="293"/>
    </location>
</feature>
<keyword evidence="4" id="KW-0378">Hydrolase</keyword>
<keyword evidence="6 8" id="KW-0472">Membrane</keyword>
<keyword evidence="12" id="KW-1185">Reference proteome</keyword>
<dbReference type="Proteomes" id="UP000006860">
    <property type="component" value="Chromosome"/>
</dbReference>
<dbReference type="AlphaFoldDB" id="F0SF61"/>
<dbReference type="PANTHER" id="PTHR43731">
    <property type="entry name" value="RHOMBOID PROTEASE"/>
    <property type="match status" value="1"/>
</dbReference>
<dbReference type="InterPro" id="IPR050925">
    <property type="entry name" value="Rhomboid_protease_S54"/>
</dbReference>
<name>F0SF61_RUBBR</name>
<dbReference type="Gene3D" id="1.20.1540.10">
    <property type="entry name" value="Rhomboid-like"/>
    <property type="match status" value="1"/>
</dbReference>
<dbReference type="EMBL" id="CP002546">
    <property type="protein sequence ID" value="ADY58216.1"/>
    <property type="molecule type" value="Genomic_DNA"/>
</dbReference>
<evidence type="ECO:0000256" key="8">
    <source>
        <dbReference type="SAM" id="Phobius"/>
    </source>
</evidence>
<reference evidence="12" key="1">
    <citation type="submission" date="2011-02" db="EMBL/GenBank/DDBJ databases">
        <title>The complete genome of Planctomyces brasiliensis DSM 5305.</title>
        <authorList>
            <person name="Lucas S."/>
            <person name="Copeland A."/>
            <person name="Lapidus A."/>
            <person name="Bruce D."/>
            <person name="Goodwin L."/>
            <person name="Pitluck S."/>
            <person name="Kyrpides N."/>
            <person name="Mavromatis K."/>
            <person name="Pagani I."/>
            <person name="Ivanova N."/>
            <person name="Ovchinnikova G."/>
            <person name="Lu M."/>
            <person name="Detter J.C."/>
            <person name="Han C."/>
            <person name="Land M."/>
            <person name="Hauser L."/>
            <person name="Markowitz V."/>
            <person name="Cheng J.-F."/>
            <person name="Hugenholtz P."/>
            <person name="Woyke T."/>
            <person name="Wu D."/>
            <person name="Tindall B."/>
            <person name="Pomrenke H.G."/>
            <person name="Brambilla E."/>
            <person name="Klenk H.-P."/>
            <person name="Eisen J.A."/>
        </authorList>
    </citation>
    <scope>NUCLEOTIDE SEQUENCE [LARGE SCALE GENOMIC DNA]</scope>
    <source>
        <strain evidence="12">ATCC 49424 / DSM 5305 / JCM 21570 / NBRC 103401 / IFAM 1448</strain>
    </source>
</reference>
<feature type="transmembrane region" description="Helical" evidence="8">
    <location>
        <begin position="138"/>
        <end position="157"/>
    </location>
</feature>
<evidence type="ECO:0000313" key="11">
    <source>
        <dbReference type="EMBL" id="ADY58216.1"/>
    </source>
</evidence>
<feature type="transmembrane region" description="Helical" evidence="8">
    <location>
        <begin position="199"/>
        <end position="216"/>
    </location>
</feature>
<dbReference type="InterPro" id="IPR046483">
    <property type="entry name" value="DUF6576"/>
</dbReference>
<evidence type="ECO:0000256" key="4">
    <source>
        <dbReference type="ARBA" id="ARBA00022801"/>
    </source>
</evidence>
<dbReference type="HOGENOM" id="CLU_055068_4_0_0"/>
<comment type="similarity">
    <text evidence="2">Belongs to the peptidase S54 family.</text>
</comment>
<accession>F0SF61</accession>
<feature type="compositionally biased region" description="Basic and acidic residues" evidence="7">
    <location>
        <begin position="269"/>
        <end position="280"/>
    </location>
</feature>
<dbReference type="GO" id="GO:0004252">
    <property type="term" value="F:serine-type endopeptidase activity"/>
    <property type="evidence" value="ECO:0007669"/>
    <property type="project" value="InterPro"/>
</dbReference>
<feature type="transmembrane region" description="Helical" evidence="8">
    <location>
        <begin position="110"/>
        <end position="132"/>
    </location>
</feature>
<dbReference type="InterPro" id="IPR022764">
    <property type="entry name" value="Peptidase_S54_rhomboid_dom"/>
</dbReference>
<keyword evidence="5 8" id="KW-1133">Transmembrane helix</keyword>
<gene>
    <name evidence="11" type="ordered locus">Plabr_0589</name>
</gene>
<feature type="transmembrane region" description="Helical" evidence="8">
    <location>
        <begin position="169"/>
        <end position="187"/>
    </location>
</feature>
<evidence type="ECO:0000259" key="10">
    <source>
        <dbReference type="Pfam" id="PF20216"/>
    </source>
</evidence>
<dbReference type="RefSeq" id="WP_013626959.1">
    <property type="nucleotide sequence ID" value="NC_015174.1"/>
</dbReference>
<dbReference type="SUPFAM" id="SSF144091">
    <property type="entry name" value="Rhomboid-like"/>
    <property type="match status" value="1"/>
</dbReference>
<evidence type="ECO:0000259" key="9">
    <source>
        <dbReference type="Pfam" id="PF01694"/>
    </source>
</evidence>
<dbReference type="eggNOG" id="COG0705">
    <property type="taxonomic scope" value="Bacteria"/>
</dbReference>
<evidence type="ECO:0000256" key="6">
    <source>
        <dbReference type="ARBA" id="ARBA00023136"/>
    </source>
</evidence>
<evidence type="ECO:0000256" key="3">
    <source>
        <dbReference type="ARBA" id="ARBA00022692"/>
    </source>
</evidence>
<dbReference type="GO" id="GO:0016020">
    <property type="term" value="C:membrane"/>
    <property type="evidence" value="ECO:0007669"/>
    <property type="project" value="UniProtKB-SubCell"/>
</dbReference>